<dbReference type="EMBL" id="JAOXXL010000009">
    <property type="protein sequence ID" value="MCY7007946.1"/>
    <property type="molecule type" value="Genomic_DNA"/>
</dbReference>
<gene>
    <name evidence="1" type="ORF">OCK72_04645</name>
</gene>
<proteinExistence type="predicted"/>
<dbReference type="RefSeq" id="WP_265151963.1">
    <property type="nucleotide sequence ID" value="NZ_JAOXXL010000009.1"/>
</dbReference>
<dbReference type="Pfam" id="PF20383">
    <property type="entry name" value="DUF6678"/>
    <property type="match status" value="1"/>
</dbReference>
<reference evidence="1" key="1">
    <citation type="submission" date="2022-09" db="EMBL/GenBank/DDBJ databases">
        <authorList>
            <person name="Zoaiter M."/>
        </authorList>
    </citation>
    <scope>NUCLEOTIDE SEQUENCE</scope>
    <source>
        <strain evidence="1">DSM 19848</strain>
    </source>
</reference>
<evidence type="ECO:0000313" key="1">
    <source>
        <dbReference type="EMBL" id="MCY7007946.1"/>
    </source>
</evidence>
<dbReference type="InterPro" id="IPR046500">
    <property type="entry name" value="DUF6678"/>
</dbReference>
<comment type="caution">
    <text evidence="1">The sequence shown here is derived from an EMBL/GenBank/DDBJ whole genome shotgun (WGS) entry which is preliminary data.</text>
</comment>
<dbReference type="Proteomes" id="UP001062738">
    <property type="component" value="Unassembled WGS sequence"/>
</dbReference>
<sequence length="219" mass="26515">MFENLNPRSAEIISNKVPEKNESSILYNLKWKDNIQFLLYGNCHLGWYYILKNNEQISPSYNYRKIDDILIKNMQKIIDEIESGKYKNKKTPSEKIRLIVEKRKLYSLMNNTKWRELIKAIKEEMYDIPIKYKTLFEEKSPSCYWTMAGDEHFEYLNMASVEWFKISTEIKVLKSRGRLIEDKFIVYDKKAELHQILERFHIPFEYDEEENAFVVYGYR</sequence>
<protein>
    <recommendedName>
        <fullName evidence="3">DUF2971 domain-containing protein</fullName>
    </recommendedName>
</protein>
<name>A0ABT4DH87_FUSSI</name>
<evidence type="ECO:0000313" key="2">
    <source>
        <dbReference type="Proteomes" id="UP001062738"/>
    </source>
</evidence>
<organism evidence="1 2">
    <name type="scientific">Fusobacterium simiae</name>
    <dbReference type="NCBI Taxonomy" id="855"/>
    <lineage>
        <taxon>Bacteria</taxon>
        <taxon>Fusobacteriati</taxon>
        <taxon>Fusobacteriota</taxon>
        <taxon>Fusobacteriia</taxon>
        <taxon>Fusobacteriales</taxon>
        <taxon>Fusobacteriaceae</taxon>
        <taxon>Fusobacterium</taxon>
    </lineage>
</organism>
<keyword evidence="2" id="KW-1185">Reference proteome</keyword>
<accession>A0ABT4DH87</accession>
<evidence type="ECO:0008006" key="3">
    <source>
        <dbReference type="Google" id="ProtNLM"/>
    </source>
</evidence>